<dbReference type="InterPro" id="IPR049227">
    <property type="entry name" value="DUF6824"/>
</dbReference>
<feature type="domain" description="DUF6824" evidence="2">
    <location>
        <begin position="276"/>
        <end position="358"/>
    </location>
</feature>
<name>A0A7S2HBM2_9STRA</name>
<feature type="region of interest" description="Disordered" evidence="1">
    <location>
        <begin position="242"/>
        <end position="266"/>
    </location>
</feature>
<feature type="compositionally biased region" description="Low complexity" evidence="1">
    <location>
        <begin position="45"/>
        <end position="60"/>
    </location>
</feature>
<feature type="region of interest" description="Disordered" evidence="1">
    <location>
        <begin position="334"/>
        <end position="371"/>
    </location>
</feature>
<accession>A0A7S2HBM2</accession>
<proteinExistence type="predicted"/>
<feature type="compositionally biased region" description="Basic and acidic residues" evidence="1">
    <location>
        <begin position="63"/>
        <end position="79"/>
    </location>
</feature>
<feature type="compositionally biased region" description="Basic and acidic residues" evidence="1">
    <location>
        <begin position="1"/>
        <end position="25"/>
    </location>
</feature>
<evidence type="ECO:0000256" key="1">
    <source>
        <dbReference type="SAM" id="MobiDB-lite"/>
    </source>
</evidence>
<dbReference type="EMBL" id="HBGV01007617">
    <property type="protein sequence ID" value="CAD9486098.1"/>
    <property type="molecule type" value="Transcribed_RNA"/>
</dbReference>
<dbReference type="AlphaFoldDB" id="A0A7S2HBM2"/>
<feature type="compositionally biased region" description="Basic residues" evidence="1">
    <location>
        <begin position="347"/>
        <end position="364"/>
    </location>
</feature>
<organism evidence="3">
    <name type="scientific">Helicotheca tamesis</name>
    <dbReference type="NCBI Taxonomy" id="374047"/>
    <lineage>
        <taxon>Eukaryota</taxon>
        <taxon>Sar</taxon>
        <taxon>Stramenopiles</taxon>
        <taxon>Ochrophyta</taxon>
        <taxon>Bacillariophyta</taxon>
        <taxon>Mediophyceae</taxon>
        <taxon>Lithodesmiophycidae</taxon>
        <taxon>Lithodesmiales</taxon>
        <taxon>Lithodesmiaceae</taxon>
        <taxon>Helicotheca</taxon>
    </lineage>
</organism>
<evidence type="ECO:0000313" key="3">
    <source>
        <dbReference type="EMBL" id="CAD9486098.1"/>
    </source>
</evidence>
<gene>
    <name evidence="3" type="ORF">HTAM1171_LOCUS4647</name>
</gene>
<feature type="region of interest" description="Disordered" evidence="1">
    <location>
        <begin position="1"/>
        <end position="103"/>
    </location>
</feature>
<feature type="compositionally biased region" description="Polar residues" evidence="1">
    <location>
        <begin position="242"/>
        <end position="253"/>
    </location>
</feature>
<evidence type="ECO:0000259" key="2">
    <source>
        <dbReference type="Pfam" id="PF20710"/>
    </source>
</evidence>
<reference evidence="3" key="1">
    <citation type="submission" date="2021-01" db="EMBL/GenBank/DDBJ databases">
        <authorList>
            <person name="Corre E."/>
            <person name="Pelletier E."/>
            <person name="Niang G."/>
            <person name="Scheremetjew M."/>
            <person name="Finn R."/>
            <person name="Kale V."/>
            <person name="Holt S."/>
            <person name="Cochrane G."/>
            <person name="Meng A."/>
            <person name="Brown T."/>
            <person name="Cohen L."/>
        </authorList>
    </citation>
    <scope>NUCLEOTIDE SEQUENCE</scope>
    <source>
        <strain evidence="3">CCMP826</strain>
    </source>
</reference>
<dbReference type="Pfam" id="PF20710">
    <property type="entry name" value="DUF6824"/>
    <property type="match status" value="1"/>
</dbReference>
<sequence>MAYSRPKVEMGKEARRISRGGDKKSPCVVVDSSADETPPQANQNSSSTSSTSASAHADASQPNKRDDPEKSLPEADRDPFSPAIAAELNEMLGSNDPGDQINQQRSQGKTLKLLQHHQNVSRVSSIDWIRERASDATEDVPYDDVFRDEMPSMEAIPFSPDMDHCVPDDIYEYLTYLRAHQACLLPVEPNEDFLNKKKRGGKTLIPSEEWFREYESQKIHVFRALQNDIEVPMETCADTSSCMTDETSVQSSDPPDVKPSKGQSAKLDRCVPTDDDVLLGRGGLTNHHPGNKRYRKEADRLKPIYVRSTKREKYDVSESLVASVLSSGGRFLTPDGSGGWCEASKEKARKKASQALREHHRRKIRSDEVSN</sequence>
<protein>
    <recommendedName>
        <fullName evidence="2">DUF6824 domain-containing protein</fullName>
    </recommendedName>
</protein>